<dbReference type="Proteomes" id="UP000204242">
    <property type="component" value="Genome"/>
</dbReference>
<reference evidence="1 2" key="1">
    <citation type="journal article" date="2007" name="Virology">
        <title>Shared and species-specific features among ichnovirus genomes.</title>
        <authorList>
            <person name="Tanaka K."/>
            <person name="Lapointe R."/>
            <person name="Barney W.E."/>
            <person name="Makkay A.M."/>
            <person name="Stoltz D."/>
            <person name="Cusson M."/>
            <person name="Webb B.A."/>
        </authorList>
    </citation>
    <scope>NUCLEOTIDE SEQUENCE [LARGE SCALE GENOMIC DNA]</scope>
</reference>
<proteinExistence type="predicted"/>
<evidence type="ECO:0000313" key="1">
    <source>
        <dbReference type="EMBL" id="BAF45660.1"/>
    </source>
</evidence>
<sequence>MNTRGSATFPVLTLKQIKLPVEVILLLAKFLCFEDFYKFVRALWPNRNECDAIRAALWRLSEHCFTTTFINGKELGIRYNFNPYRNIERRILLDRDSLLPIFGGIVLSTMNEFASMSELHNFVRMHVHLNKCSDYRYASCLCHLPYYDSRRRNSMMNHFTTENSCRYGHFHHYCSEHVLYWLNFYLATTIGLRENGTYEQHAEFAENFLVFLDDGLHFHGEGVPLHDPRH</sequence>
<name>A2Q0E5_9VIRU</name>
<organism evidence="1 2">
    <name type="scientific">Ichnoviriform fugitivi</name>
    <dbReference type="NCBI Taxonomy" id="265522"/>
    <lineage>
        <taxon>Viruses</taxon>
        <taxon>Viruses incertae sedis</taxon>
        <taxon>Polydnaviriformidae</taxon>
        <taxon>Ichnoviriform</taxon>
    </lineage>
</organism>
<dbReference type="KEGG" id="vg:5076306"/>
<dbReference type="InterPro" id="IPR021982">
    <property type="entry name" value="REEP_Ichnovirus"/>
</dbReference>
<accession>A2Q0E5</accession>
<dbReference type="RefSeq" id="YP_001031258.1">
    <property type="nucleotide sequence ID" value="NC_008965.1"/>
</dbReference>
<dbReference type="EMBL" id="AB291174">
    <property type="protein sequence ID" value="BAF45660.1"/>
    <property type="molecule type" value="Genomic_DNA"/>
</dbReference>
<evidence type="ECO:0000313" key="2">
    <source>
        <dbReference type="Proteomes" id="UP000204242"/>
    </source>
</evidence>
<dbReference type="Pfam" id="PF12132">
    <property type="entry name" value="DUF3587"/>
    <property type="match status" value="1"/>
</dbReference>
<dbReference type="GeneID" id="5076306"/>
<dbReference type="OrthoDB" id="20at10482"/>
<protein>
    <submittedName>
        <fullName evidence="1">Repeat element protein-b12.1</fullName>
    </submittedName>
</protein>